<sequence length="581" mass="65715">MENTMDGNIVSSRSPFRKLRPSPWKRRGMNEKSPADNALGVKPSKTMEVKGTRSRSPFRTLMPISNATNGTGVSWKRHTKKSTKKIDEGLKTTLHESEINIFQQLCLEKHDENFAIEILLDSVENTIPELYASSSESTGRGSRALSKEKAVSIEGKRKLLDRFFFKSPWKPTSSSGFPTNFVDSSKENDFAWSHSSNLNDGPNIPSPPSSVPRTRITIEDTTPKPSTSVEDAFQVTTNSRWAMPMKYSVKTKEKKTREILDDLSEGLDNFSNISTLSGTRATSIITPVTFDRHESLGLESIKDIRKCLKEMEHQLSQASNKGQKVSRQKVMRALLTVADSLEDDEEKSYLKKELNTAIKTEQDEATQKDENNPLNEDKSELTTSDDEDFTLDSCAFEDDGDENIDIDESFESPFNIVSSVGNFFGVNEKNQQAVEEVLDDLLWTEFVSSRQIKPANTTSRVSKQSRSTHSLKGHKILLEIKDCDTSRTKKKIDSGDQISRTRSWWRNHPSKDEDDDDESSSSSEQEFSSYLPSSITIKQQHKKKPMKLNSSSSPNYKVKLVHTESRQGYEMDNNSRRSRIM</sequence>
<evidence type="ECO:0000256" key="1">
    <source>
        <dbReference type="SAM" id="MobiDB-lite"/>
    </source>
</evidence>
<feature type="region of interest" description="Disordered" evidence="1">
    <location>
        <begin position="59"/>
        <end position="80"/>
    </location>
</feature>
<name>A0A1E7FP50_9STRA</name>
<feature type="compositionally biased region" description="Basic residues" evidence="1">
    <location>
        <begin position="15"/>
        <end position="27"/>
    </location>
</feature>
<evidence type="ECO:0000313" key="3">
    <source>
        <dbReference type="Proteomes" id="UP000095751"/>
    </source>
</evidence>
<proteinExistence type="predicted"/>
<evidence type="ECO:0000313" key="2">
    <source>
        <dbReference type="EMBL" id="OEU19916.1"/>
    </source>
</evidence>
<dbReference type="AlphaFoldDB" id="A0A1E7FP50"/>
<feature type="compositionally biased region" description="Basic and acidic residues" evidence="1">
    <location>
        <begin position="358"/>
        <end position="380"/>
    </location>
</feature>
<dbReference type="EMBL" id="KV784355">
    <property type="protein sequence ID" value="OEU19916.1"/>
    <property type="molecule type" value="Genomic_DNA"/>
</dbReference>
<dbReference type="Proteomes" id="UP000095751">
    <property type="component" value="Unassembled WGS sequence"/>
</dbReference>
<feature type="region of interest" description="Disordered" evidence="1">
    <location>
        <begin position="1"/>
        <end position="42"/>
    </location>
</feature>
<reference evidence="2 3" key="1">
    <citation type="submission" date="2016-09" db="EMBL/GenBank/DDBJ databases">
        <title>Extensive genetic diversity and differential bi-allelic expression allows diatom success in the polar Southern Ocean.</title>
        <authorList>
            <consortium name="DOE Joint Genome Institute"/>
            <person name="Mock T."/>
            <person name="Otillar R.P."/>
            <person name="Strauss J."/>
            <person name="Dupont C."/>
            <person name="Frickenhaus S."/>
            <person name="Maumus F."/>
            <person name="Mcmullan M."/>
            <person name="Sanges R."/>
            <person name="Schmutz J."/>
            <person name="Toseland A."/>
            <person name="Valas R."/>
            <person name="Veluchamy A."/>
            <person name="Ward B.J."/>
            <person name="Allen A."/>
            <person name="Barry K."/>
            <person name="Falciatore A."/>
            <person name="Ferrante M."/>
            <person name="Fortunato A.E."/>
            <person name="Gloeckner G."/>
            <person name="Gruber A."/>
            <person name="Hipkin R."/>
            <person name="Janech M."/>
            <person name="Kroth P."/>
            <person name="Leese F."/>
            <person name="Lindquist E."/>
            <person name="Lyon B.R."/>
            <person name="Martin J."/>
            <person name="Mayer C."/>
            <person name="Parker M."/>
            <person name="Quesneville H."/>
            <person name="Raymond J."/>
            <person name="Uhlig C."/>
            <person name="Valentin K.U."/>
            <person name="Worden A.Z."/>
            <person name="Armbrust E.V."/>
            <person name="Bowler C."/>
            <person name="Green B."/>
            <person name="Moulton V."/>
            <person name="Van Oosterhout C."/>
            <person name="Grigoriev I."/>
        </authorList>
    </citation>
    <scope>NUCLEOTIDE SEQUENCE [LARGE SCALE GENOMIC DNA]</scope>
    <source>
        <strain evidence="2 3">CCMP1102</strain>
    </source>
</reference>
<feature type="compositionally biased region" description="Low complexity" evidence="1">
    <location>
        <begin position="520"/>
        <end position="534"/>
    </location>
</feature>
<dbReference type="KEGG" id="fcy:FRACYDRAFT_235979"/>
<feature type="region of interest" description="Disordered" evidence="1">
    <location>
        <begin position="358"/>
        <end position="384"/>
    </location>
</feature>
<keyword evidence="3" id="KW-1185">Reference proteome</keyword>
<protein>
    <submittedName>
        <fullName evidence="2">Uncharacterized protein</fullName>
    </submittedName>
</protein>
<dbReference type="OrthoDB" id="48202at2759"/>
<feature type="region of interest" description="Disordered" evidence="1">
    <location>
        <begin position="503"/>
        <end position="581"/>
    </location>
</feature>
<organism evidence="2 3">
    <name type="scientific">Fragilariopsis cylindrus CCMP1102</name>
    <dbReference type="NCBI Taxonomy" id="635003"/>
    <lineage>
        <taxon>Eukaryota</taxon>
        <taxon>Sar</taxon>
        <taxon>Stramenopiles</taxon>
        <taxon>Ochrophyta</taxon>
        <taxon>Bacillariophyta</taxon>
        <taxon>Bacillariophyceae</taxon>
        <taxon>Bacillariophycidae</taxon>
        <taxon>Bacillariales</taxon>
        <taxon>Bacillariaceae</taxon>
        <taxon>Fragilariopsis</taxon>
    </lineage>
</organism>
<feature type="compositionally biased region" description="Polar residues" evidence="1">
    <location>
        <begin position="1"/>
        <end position="14"/>
    </location>
</feature>
<dbReference type="InParanoid" id="A0A1E7FP50"/>
<gene>
    <name evidence="2" type="ORF">FRACYDRAFT_235979</name>
</gene>
<feature type="region of interest" description="Disordered" evidence="1">
    <location>
        <begin position="193"/>
        <end position="228"/>
    </location>
</feature>
<feature type="compositionally biased region" description="Polar residues" evidence="1">
    <location>
        <begin position="63"/>
        <end position="72"/>
    </location>
</feature>
<accession>A0A1E7FP50</accession>
<feature type="compositionally biased region" description="Basic and acidic residues" evidence="1">
    <location>
        <begin position="561"/>
        <end position="575"/>
    </location>
</feature>